<evidence type="ECO:0000259" key="10">
    <source>
        <dbReference type="Pfam" id="PF13231"/>
    </source>
</evidence>
<dbReference type="InterPro" id="IPR038731">
    <property type="entry name" value="RgtA/B/C-like"/>
</dbReference>
<evidence type="ECO:0000256" key="8">
    <source>
        <dbReference type="SAM" id="MobiDB-lite"/>
    </source>
</evidence>
<name>A0A1K0GRN1_9ACTN</name>
<dbReference type="PANTHER" id="PTHR33908:SF3">
    <property type="entry name" value="UNDECAPRENYL PHOSPHATE-ALPHA-4-AMINO-4-DEOXY-L-ARABINOSE ARABINOSYL TRANSFERASE"/>
    <property type="match status" value="1"/>
</dbReference>
<evidence type="ECO:0000313" key="11">
    <source>
        <dbReference type="EMBL" id="OJF15078.1"/>
    </source>
</evidence>
<evidence type="ECO:0000256" key="2">
    <source>
        <dbReference type="ARBA" id="ARBA00022475"/>
    </source>
</evidence>
<feature type="transmembrane region" description="Helical" evidence="9">
    <location>
        <begin position="158"/>
        <end position="177"/>
    </location>
</feature>
<dbReference type="PANTHER" id="PTHR33908">
    <property type="entry name" value="MANNOSYLTRANSFERASE YKCB-RELATED"/>
    <property type="match status" value="1"/>
</dbReference>
<reference evidence="11 12" key="1">
    <citation type="submission" date="2016-09" db="EMBL/GenBank/DDBJ databases">
        <title>Couchioplanes caeruleus draft genome sequence.</title>
        <authorList>
            <person name="Sheehan J."/>
            <person name="Caffrey P."/>
        </authorList>
    </citation>
    <scope>NUCLEOTIDE SEQUENCE [LARGE SCALE GENOMIC DNA]</scope>
    <source>
        <strain evidence="11 12">DSM 43634</strain>
    </source>
</reference>
<dbReference type="GO" id="GO:0016763">
    <property type="term" value="F:pentosyltransferase activity"/>
    <property type="evidence" value="ECO:0007669"/>
    <property type="project" value="TreeGrafter"/>
</dbReference>
<dbReference type="GO" id="GO:0009103">
    <property type="term" value="P:lipopolysaccharide biosynthetic process"/>
    <property type="evidence" value="ECO:0007669"/>
    <property type="project" value="UniProtKB-ARBA"/>
</dbReference>
<evidence type="ECO:0000256" key="3">
    <source>
        <dbReference type="ARBA" id="ARBA00022676"/>
    </source>
</evidence>
<proteinExistence type="predicted"/>
<evidence type="ECO:0000256" key="4">
    <source>
        <dbReference type="ARBA" id="ARBA00022679"/>
    </source>
</evidence>
<dbReference type="GO" id="GO:0010041">
    <property type="term" value="P:response to iron(III) ion"/>
    <property type="evidence" value="ECO:0007669"/>
    <property type="project" value="TreeGrafter"/>
</dbReference>
<dbReference type="GO" id="GO:0005886">
    <property type="term" value="C:plasma membrane"/>
    <property type="evidence" value="ECO:0007669"/>
    <property type="project" value="UniProtKB-SubCell"/>
</dbReference>
<accession>A0A1K0GRN1</accession>
<keyword evidence="3" id="KW-0328">Glycosyltransferase</keyword>
<evidence type="ECO:0000256" key="9">
    <source>
        <dbReference type="SAM" id="Phobius"/>
    </source>
</evidence>
<keyword evidence="7 9" id="KW-0472">Membrane</keyword>
<organism evidence="11 12">
    <name type="scientific">Couchioplanes caeruleus subsp. caeruleus</name>
    <dbReference type="NCBI Taxonomy" id="56427"/>
    <lineage>
        <taxon>Bacteria</taxon>
        <taxon>Bacillati</taxon>
        <taxon>Actinomycetota</taxon>
        <taxon>Actinomycetes</taxon>
        <taxon>Micromonosporales</taxon>
        <taxon>Micromonosporaceae</taxon>
        <taxon>Couchioplanes</taxon>
    </lineage>
</organism>
<comment type="subcellular location">
    <subcellularLocation>
        <location evidence="1">Cell membrane</location>
        <topology evidence="1">Multi-pass membrane protein</topology>
    </subcellularLocation>
</comment>
<feature type="transmembrane region" description="Helical" evidence="9">
    <location>
        <begin position="322"/>
        <end position="341"/>
    </location>
</feature>
<feature type="compositionally biased region" description="Basic and acidic residues" evidence="8">
    <location>
        <begin position="14"/>
        <end position="24"/>
    </location>
</feature>
<feature type="region of interest" description="Disordered" evidence="8">
    <location>
        <begin position="1"/>
        <end position="24"/>
    </location>
</feature>
<keyword evidence="5 9" id="KW-0812">Transmembrane</keyword>
<dbReference type="Proteomes" id="UP000182486">
    <property type="component" value="Unassembled WGS sequence"/>
</dbReference>
<evidence type="ECO:0000256" key="7">
    <source>
        <dbReference type="ARBA" id="ARBA00023136"/>
    </source>
</evidence>
<keyword evidence="12" id="KW-1185">Reference proteome</keyword>
<feature type="transmembrane region" description="Helical" evidence="9">
    <location>
        <begin position="189"/>
        <end position="213"/>
    </location>
</feature>
<keyword evidence="6 9" id="KW-1133">Transmembrane helix</keyword>
<gene>
    <name evidence="11" type="ORF">BG844_06390</name>
</gene>
<feature type="transmembrane region" description="Helical" evidence="9">
    <location>
        <begin position="265"/>
        <end position="287"/>
    </location>
</feature>
<dbReference type="EMBL" id="MEIA01000069">
    <property type="protein sequence ID" value="OJF15078.1"/>
    <property type="molecule type" value="Genomic_DNA"/>
</dbReference>
<feature type="transmembrane region" description="Helical" evidence="9">
    <location>
        <begin position="130"/>
        <end position="146"/>
    </location>
</feature>
<sequence>MTQTVEPPQQVAPARERTPHTSPGERRWATLFRRWAPGLIPALAMLVVGRFRLLQPSLGWDENATWLVGTRTVGQIVDLAQNLDAVISPYYLFMHFWMGVFGDSELSLRMPSLLAVAAGVGVSAELGRRLFGPGAGLLAGLMMVLVPQFSRYAQEARAYGLAFFFAALASLLLYRAFEKPSWGRWSAYGFAIALTGVSHLLALLVLGGHLYAVAARWWPTRDKRLLRWVAVTAVGLMPVSPLLYMGSQQRGRQLEWIPELDTAGVLAAPGQLFGSAAAGLLLIGIAATVRAERQLVRDLVVLATLPPLVLIGISLVSSSMWVPRYVLFVLPAIVLLAAAALHGLRLRMALALVLLAAVSAPAHAQVRGPVSHMGSDFRAVKRILQQNQQPGDVIVFSMKSAWSLRAGVSYQLRGQLRPLDVEQAEQAAEVGELNAKLCADQVACLGNAKRVWYLRQGASGKPLADSGPLEATLTRDYRQVKVWQPVKTTLVLLERNRDPGPAGRVRRSG</sequence>
<keyword evidence="2" id="KW-1003">Cell membrane</keyword>
<evidence type="ECO:0000256" key="5">
    <source>
        <dbReference type="ARBA" id="ARBA00022692"/>
    </source>
</evidence>
<comment type="caution">
    <text evidence="11">The sequence shown here is derived from an EMBL/GenBank/DDBJ whole genome shotgun (WGS) entry which is preliminary data.</text>
</comment>
<dbReference type="Pfam" id="PF13231">
    <property type="entry name" value="PMT_2"/>
    <property type="match status" value="1"/>
</dbReference>
<feature type="domain" description="Glycosyltransferase RgtA/B/C/D-like" evidence="10">
    <location>
        <begin position="92"/>
        <end position="244"/>
    </location>
</feature>
<dbReference type="InterPro" id="IPR050297">
    <property type="entry name" value="LipidA_mod_glycosyltrf_83"/>
</dbReference>
<protein>
    <recommendedName>
        <fullName evidence="10">Glycosyltransferase RgtA/B/C/D-like domain-containing protein</fullName>
    </recommendedName>
</protein>
<evidence type="ECO:0000256" key="6">
    <source>
        <dbReference type="ARBA" id="ARBA00022989"/>
    </source>
</evidence>
<feature type="transmembrane region" description="Helical" evidence="9">
    <location>
        <begin position="299"/>
        <end position="316"/>
    </location>
</feature>
<evidence type="ECO:0000256" key="1">
    <source>
        <dbReference type="ARBA" id="ARBA00004651"/>
    </source>
</evidence>
<evidence type="ECO:0000313" key="12">
    <source>
        <dbReference type="Proteomes" id="UP000182486"/>
    </source>
</evidence>
<feature type="transmembrane region" description="Helical" evidence="9">
    <location>
        <begin position="225"/>
        <end position="245"/>
    </location>
</feature>
<dbReference type="RefSeq" id="WP_071803805.1">
    <property type="nucleotide sequence ID" value="NZ_MEIA01000069.1"/>
</dbReference>
<feature type="transmembrane region" description="Helical" evidence="9">
    <location>
        <begin position="35"/>
        <end position="53"/>
    </location>
</feature>
<dbReference type="AlphaFoldDB" id="A0A1K0GRN1"/>
<keyword evidence="4" id="KW-0808">Transferase</keyword>